<gene>
    <name evidence="1" type="ORF">BCB44BAC_01714</name>
</gene>
<proteinExistence type="predicted"/>
<dbReference type="AlphaFoldDB" id="A0AAX2CFS6"/>
<protein>
    <recommendedName>
        <fullName evidence="3">Transposase</fullName>
    </recommendedName>
</protein>
<evidence type="ECO:0008006" key="3">
    <source>
        <dbReference type="Google" id="ProtNLM"/>
    </source>
</evidence>
<dbReference type="EMBL" id="FMIK01000023">
    <property type="protein sequence ID" value="SCL90435.1"/>
    <property type="molecule type" value="Genomic_DNA"/>
</dbReference>
<sequence length="66" mass="7644">MYLISWLSPDSFLELIDVSTKDQHLRSTVKSNRISANCPSCHSISSRRHSRYTHLIQDLPITCDRL</sequence>
<organism evidence="1 2">
    <name type="scientific">Bacillus cytotoxicus</name>
    <dbReference type="NCBI Taxonomy" id="580165"/>
    <lineage>
        <taxon>Bacteria</taxon>
        <taxon>Bacillati</taxon>
        <taxon>Bacillota</taxon>
        <taxon>Bacilli</taxon>
        <taxon>Bacillales</taxon>
        <taxon>Bacillaceae</taxon>
        <taxon>Bacillus</taxon>
        <taxon>Bacillus cereus group</taxon>
    </lineage>
</organism>
<evidence type="ECO:0000313" key="2">
    <source>
        <dbReference type="Proteomes" id="UP000242164"/>
    </source>
</evidence>
<accession>A0AAX2CFS6</accession>
<evidence type="ECO:0000313" key="1">
    <source>
        <dbReference type="EMBL" id="SCL90435.1"/>
    </source>
</evidence>
<dbReference type="Proteomes" id="UP000242164">
    <property type="component" value="Unassembled WGS sequence"/>
</dbReference>
<comment type="caution">
    <text evidence="1">The sequence shown here is derived from an EMBL/GenBank/DDBJ whole genome shotgun (WGS) entry which is preliminary data.</text>
</comment>
<name>A0AAX2CFS6_9BACI</name>
<reference evidence="1 2" key="1">
    <citation type="submission" date="2016-08" db="EMBL/GenBank/DDBJ databases">
        <authorList>
            <person name="Loux V."/>
            <person name="Rue O."/>
        </authorList>
    </citation>
    <scope>NUCLEOTIDE SEQUENCE [LARGE SCALE GENOMIC DNA]</scope>
    <source>
        <strain evidence="1 2">AFSSA_08CEB44bac</strain>
    </source>
</reference>